<feature type="transmembrane region" description="Helical" evidence="6">
    <location>
        <begin position="227"/>
        <end position="244"/>
    </location>
</feature>
<evidence type="ECO:0000256" key="6">
    <source>
        <dbReference type="SAM" id="Phobius"/>
    </source>
</evidence>
<evidence type="ECO:0000313" key="7">
    <source>
        <dbReference type="EMBL" id="MBX8632397.1"/>
    </source>
</evidence>
<accession>A0A8J7YMD8</accession>
<dbReference type="Proteomes" id="UP000750197">
    <property type="component" value="Unassembled WGS sequence"/>
</dbReference>
<dbReference type="PANTHER" id="PTHR13353">
    <property type="entry name" value="TRANSMEMBRANE PROTEIN 19"/>
    <property type="match status" value="1"/>
</dbReference>
<protein>
    <submittedName>
        <fullName evidence="8">DUF92 domain-containing protein</fullName>
    </submittedName>
</protein>
<dbReference type="InterPro" id="IPR002794">
    <property type="entry name" value="DUF92_TMEM19"/>
</dbReference>
<evidence type="ECO:0000313" key="8">
    <source>
        <dbReference type="EMBL" id="MBX8643400.1"/>
    </source>
</evidence>
<name>A0A8J7YMD8_9ARCH</name>
<evidence type="ECO:0000256" key="1">
    <source>
        <dbReference type="ARBA" id="ARBA00004141"/>
    </source>
</evidence>
<comment type="subcellular location">
    <subcellularLocation>
        <location evidence="1">Membrane</location>
        <topology evidence="1">Multi-pass membrane protein</topology>
    </subcellularLocation>
</comment>
<gene>
    <name evidence="7" type="ORF">J9259_07795</name>
    <name evidence="8" type="ORF">KIY12_01540</name>
</gene>
<evidence type="ECO:0000256" key="5">
    <source>
        <dbReference type="ARBA" id="ARBA00023136"/>
    </source>
</evidence>
<dbReference type="Proteomes" id="UP000716004">
    <property type="component" value="Unassembled WGS sequence"/>
</dbReference>
<dbReference type="EMBL" id="JAHEAC010000006">
    <property type="protein sequence ID" value="MBX8643400.1"/>
    <property type="molecule type" value="Genomic_DNA"/>
</dbReference>
<organism evidence="8 9">
    <name type="scientific">Candidatus Sysuiplasma superficiale</name>
    <dbReference type="NCBI Taxonomy" id="2823368"/>
    <lineage>
        <taxon>Archaea</taxon>
        <taxon>Methanobacteriati</taxon>
        <taxon>Thermoplasmatota</taxon>
        <taxon>Thermoplasmata</taxon>
        <taxon>Candidatus Sysuiplasmatales</taxon>
        <taxon>Candidatus Sysuiplasmataceae</taxon>
        <taxon>Candidatus Sysuiplasma</taxon>
    </lineage>
</organism>
<feature type="transmembrane region" description="Helical" evidence="6">
    <location>
        <begin position="161"/>
        <end position="184"/>
    </location>
</feature>
<feature type="transmembrane region" description="Helical" evidence="6">
    <location>
        <begin position="196"/>
        <end position="215"/>
    </location>
</feature>
<evidence type="ECO:0000256" key="3">
    <source>
        <dbReference type="ARBA" id="ARBA00022692"/>
    </source>
</evidence>
<evidence type="ECO:0000256" key="2">
    <source>
        <dbReference type="ARBA" id="ARBA00009012"/>
    </source>
</evidence>
<dbReference type="EMBL" id="JAGVSJ010000025">
    <property type="protein sequence ID" value="MBX8632397.1"/>
    <property type="molecule type" value="Genomic_DNA"/>
</dbReference>
<proteinExistence type="inferred from homology"/>
<feature type="transmembrane region" description="Helical" evidence="6">
    <location>
        <begin position="34"/>
        <end position="66"/>
    </location>
</feature>
<keyword evidence="3 6" id="KW-0812">Transmembrane</keyword>
<keyword evidence="5 6" id="KW-0472">Membrane</keyword>
<dbReference type="PANTHER" id="PTHR13353:SF5">
    <property type="entry name" value="TRANSMEMBRANE PROTEIN 19"/>
    <property type="match status" value="1"/>
</dbReference>
<dbReference type="Pfam" id="PF01940">
    <property type="entry name" value="DUF92"/>
    <property type="match status" value="1"/>
</dbReference>
<evidence type="ECO:0000256" key="4">
    <source>
        <dbReference type="ARBA" id="ARBA00022989"/>
    </source>
</evidence>
<comment type="caution">
    <text evidence="8">The sequence shown here is derived from an EMBL/GenBank/DDBJ whole genome shotgun (WGS) entry which is preliminary data.</text>
</comment>
<reference evidence="8" key="1">
    <citation type="submission" date="2021-05" db="EMBL/GenBank/DDBJ databases">
        <title>Genomic insights into ecological role and evolution of a novel Thermoplasmata order Candidatus Sysuiplasmatales.</title>
        <authorList>
            <person name="Yuan Y."/>
        </authorList>
    </citation>
    <scope>NUCLEOTIDE SEQUENCE</scope>
    <source>
        <strain evidence="8">TUT19-bin139</strain>
        <strain evidence="7">YP2-bin.285</strain>
    </source>
</reference>
<keyword evidence="4 6" id="KW-1133">Transmembrane helix</keyword>
<sequence>MMFSTFNAAASLLISAGLSLLAFRQKLLTRDGSVSAFLISSIIGVFGGLSWLLTILSFVLAAFVTTRFRLLEKAGKGLQEGRMGERGMLNVIANSLPGVFIAVLSFAMPGALTRSGYATLFMCSIGAAASDTLASEIGVIDRNTRLITTFRRIPTGTDGGVSVLGTLSAVGGSFFIGAIGYIFITLGGTQLSLWSIGFVTLLGFLGSVIDSVLGATLERRGLIGKQTNNISSIVAVCIIAFLILF</sequence>
<dbReference type="AlphaFoldDB" id="A0A8J7YMD8"/>
<comment type="similarity">
    <text evidence="2">Belongs to the TMEM19 family.</text>
</comment>
<evidence type="ECO:0000313" key="9">
    <source>
        <dbReference type="Proteomes" id="UP000750197"/>
    </source>
</evidence>
<dbReference type="GO" id="GO:0016020">
    <property type="term" value="C:membrane"/>
    <property type="evidence" value="ECO:0007669"/>
    <property type="project" value="UniProtKB-SubCell"/>
</dbReference>
<feature type="transmembrane region" description="Helical" evidence="6">
    <location>
        <begin position="87"/>
        <end position="111"/>
    </location>
</feature>
<feature type="transmembrane region" description="Helical" evidence="6">
    <location>
        <begin position="117"/>
        <end position="140"/>
    </location>
</feature>